<accession>A0A4Z1JDD0</accession>
<sequence>MSSHHDASKPDASKPSARIEKIKSGVTSPYKFRDYDLQVLNNCTVELDVATLDDLFRDYFSNDSHDSHEKEHKRLLTNNEDHTSSNKKVWITNYASDQNYQTVRDRLESDSTFNAFVENESHWKLDWDKEKRQLTLEEMISGKPKGREHSRSRSRYKRPESETVNEDSSSTSGDDTLGMRKIRSHRSMPSPFPGYTHSLVESQNSEMKWSGRPEPISPLSLSIGIHKQDRTVPYYGYYLTNSTRFGLWWDEIVDILLSKKIIKPPSAKGPKERGRLIEEGKMIMIQFGPGSVNSEAGMKYSVSKISNLCDAVRGTPKDSCTHERYRVKTYSLLEYKNGTTVDEQYPSISIRNRLRNKVAYKSVLSGIGKLLKEPGGNVILAKNKGEIWKLIQKSDGTYLSKPNALRLRITIHPLAKRQSDTSSSGQHYSSDESQRSRRPDSYSAHRSSPSVSRRDSSNPDRAPAKTELRPSRARSFAHSAREGSFALSAHEGRIRNLPDYNESREPHRAATSRPSSGVESDVVRQDISFFHPPTAGHGSVASSTHSNSHAQTHTAELKERDRKPSKFKVASFFGNRREKKHERKEEKLAKKKRKDEEREEKREPWMERRLMRNRGDYSDREWNDGRGERARESSSKRKLKIEFSYQGRGRR</sequence>
<feature type="region of interest" description="Disordered" evidence="1">
    <location>
        <begin position="1"/>
        <end position="21"/>
    </location>
</feature>
<proteinExistence type="predicted"/>
<reference evidence="2 3" key="1">
    <citation type="submission" date="2017-12" db="EMBL/GenBank/DDBJ databases">
        <title>Comparative genomics of Botrytis spp.</title>
        <authorList>
            <person name="Valero-Jimenez C.A."/>
            <person name="Tapia P."/>
            <person name="Veloso J."/>
            <person name="Silva-Moreno E."/>
            <person name="Staats M."/>
            <person name="Valdes J.H."/>
            <person name="Van Kan J.A.L."/>
        </authorList>
    </citation>
    <scope>NUCLEOTIDE SEQUENCE [LARGE SCALE GENOMIC DNA]</scope>
    <source>
        <strain evidence="2 3">Be9601</strain>
    </source>
</reference>
<feature type="compositionally biased region" description="Basic and acidic residues" evidence="1">
    <location>
        <begin position="583"/>
        <end position="635"/>
    </location>
</feature>
<evidence type="ECO:0000313" key="2">
    <source>
        <dbReference type="EMBL" id="TGO71695.1"/>
    </source>
</evidence>
<dbReference type="Proteomes" id="UP000297229">
    <property type="component" value="Unassembled WGS sequence"/>
</dbReference>
<feature type="region of interest" description="Disordered" evidence="1">
    <location>
        <begin position="416"/>
        <end position="651"/>
    </location>
</feature>
<protein>
    <submittedName>
        <fullName evidence="2">Uncharacterized protein</fullName>
    </submittedName>
</protein>
<evidence type="ECO:0000256" key="1">
    <source>
        <dbReference type="SAM" id="MobiDB-lite"/>
    </source>
</evidence>
<feature type="compositionally biased region" description="Basic and acidic residues" evidence="1">
    <location>
        <begin position="452"/>
        <end position="470"/>
    </location>
</feature>
<dbReference type="EMBL" id="PQXM01000539">
    <property type="protein sequence ID" value="TGO71695.1"/>
    <property type="molecule type" value="Genomic_DNA"/>
</dbReference>
<feature type="compositionally biased region" description="Low complexity" evidence="1">
    <location>
        <begin position="167"/>
        <end position="176"/>
    </location>
</feature>
<feature type="compositionally biased region" description="Basic and acidic residues" evidence="1">
    <location>
        <begin position="429"/>
        <end position="440"/>
    </location>
</feature>
<comment type="caution">
    <text evidence="2">The sequence shown here is derived from an EMBL/GenBank/DDBJ whole genome shotgun (WGS) entry which is preliminary data.</text>
</comment>
<feature type="compositionally biased region" description="Basic and acidic residues" evidence="1">
    <location>
        <begin position="490"/>
        <end position="508"/>
    </location>
</feature>
<keyword evidence="3" id="KW-1185">Reference proteome</keyword>
<organism evidence="2 3">
    <name type="scientific">Botrytis elliptica</name>
    <dbReference type="NCBI Taxonomy" id="278938"/>
    <lineage>
        <taxon>Eukaryota</taxon>
        <taxon>Fungi</taxon>
        <taxon>Dikarya</taxon>
        <taxon>Ascomycota</taxon>
        <taxon>Pezizomycotina</taxon>
        <taxon>Leotiomycetes</taxon>
        <taxon>Helotiales</taxon>
        <taxon>Sclerotiniaceae</taxon>
        <taxon>Botrytis</taxon>
    </lineage>
</organism>
<feature type="compositionally biased region" description="Basic and acidic residues" evidence="1">
    <location>
        <begin position="145"/>
        <end position="161"/>
    </location>
</feature>
<evidence type="ECO:0000313" key="3">
    <source>
        <dbReference type="Proteomes" id="UP000297229"/>
    </source>
</evidence>
<dbReference type="AlphaFoldDB" id="A0A4Z1JDD0"/>
<feature type="compositionally biased region" description="Polar residues" evidence="1">
    <location>
        <begin position="540"/>
        <end position="554"/>
    </location>
</feature>
<gene>
    <name evidence="2" type="ORF">BELL_0541g00050</name>
</gene>
<name>A0A4Z1JDD0_9HELO</name>
<feature type="compositionally biased region" description="Basic and acidic residues" evidence="1">
    <location>
        <begin position="555"/>
        <end position="564"/>
    </location>
</feature>
<feature type="region of interest" description="Disordered" evidence="1">
    <location>
        <begin position="137"/>
        <end position="177"/>
    </location>
</feature>